<feature type="repeat" description="ANK" evidence="3">
    <location>
        <begin position="31"/>
        <end position="53"/>
    </location>
</feature>
<keyword evidence="1" id="KW-0677">Repeat</keyword>
<dbReference type="SMART" id="SM00248">
    <property type="entry name" value="ANK"/>
    <property type="match status" value="3"/>
</dbReference>
<keyword evidence="6" id="KW-1185">Reference proteome</keyword>
<reference evidence="6" key="1">
    <citation type="submission" date="2012-12" db="EMBL/GenBank/DDBJ databases">
        <authorList>
            <person name="Hellsten U."/>
            <person name="Grimwood J."/>
            <person name="Chapman J.A."/>
            <person name="Shapiro H."/>
            <person name="Aerts A."/>
            <person name="Otillar R.P."/>
            <person name="Terry A.Y."/>
            <person name="Boore J.L."/>
            <person name="Simakov O."/>
            <person name="Marletaz F."/>
            <person name="Cho S.-J."/>
            <person name="Edsinger-Gonzales E."/>
            <person name="Havlak P."/>
            <person name="Kuo D.-H."/>
            <person name="Larsson T."/>
            <person name="Lv J."/>
            <person name="Arendt D."/>
            <person name="Savage R."/>
            <person name="Osoegawa K."/>
            <person name="de Jong P."/>
            <person name="Lindberg D.R."/>
            <person name="Seaver E.C."/>
            <person name="Weisblat D.A."/>
            <person name="Putnam N.H."/>
            <person name="Grigoriev I.V."/>
            <person name="Rokhsar D.S."/>
        </authorList>
    </citation>
    <scope>NUCLEOTIDE SEQUENCE</scope>
    <source>
        <strain evidence="6">I ESC-2004</strain>
    </source>
</reference>
<dbReference type="STRING" id="283909.R7TYW7"/>
<dbReference type="SUPFAM" id="SSF48403">
    <property type="entry name" value="Ankyrin repeat"/>
    <property type="match status" value="1"/>
</dbReference>
<proteinExistence type="predicted"/>
<organism evidence="4">
    <name type="scientific">Capitella teleta</name>
    <name type="common">Polychaete worm</name>
    <dbReference type="NCBI Taxonomy" id="283909"/>
    <lineage>
        <taxon>Eukaryota</taxon>
        <taxon>Metazoa</taxon>
        <taxon>Spiralia</taxon>
        <taxon>Lophotrochozoa</taxon>
        <taxon>Annelida</taxon>
        <taxon>Polychaeta</taxon>
        <taxon>Sedentaria</taxon>
        <taxon>Scolecida</taxon>
        <taxon>Capitellidae</taxon>
        <taxon>Capitella</taxon>
    </lineage>
</organism>
<feature type="non-terminal residue" evidence="4">
    <location>
        <position position="1"/>
    </location>
</feature>
<dbReference type="OMA" id="MYNAIET"/>
<dbReference type="Gene3D" id="1.25.40.20">
    <property type="entry name" value="Ankyrin repeat-containing domain"/>
    <property type="match status" value="2"/>
</dbReference>
<dbReference type="PROSITE" id="PS50297">
    <property type="entry name" value="ANK_REP_REGION"/>
    <property type="match status" value="3"/>
</dbReference>
<protein>
    <submittedName>
        <fullName evidence="4 5">Uncharacterized protein</fullName>
    </submittedName>
</protein>
<feature type="repeat" description="ANK" evidence="3">
    <location>
        <begin position="65"/>
        <end position="97"/>
    </location>
</feature>
<dbReference type="PROSITE" id="PS50088">
    <property type="entry name" value="ANK_REPEAT"/>
    <property type="match status" value="3"/>
</dbReference>
<accession>R7TYW7</accession>
<evidence type="ECO:0000313" key="4">
    <source>
        <dbReference type="EMBL" id="ELT99128.1"/>
    </source>
</evidence>
<dbReference type="OrthoDB" id="10257076at2759"/>
<dbReference type="EMBL" id="AMQN01001967">
    <property type="status" value="NOT_ANNOTATED_CDS"/>
    <property type="molecule type" value="Genomic_DNA"/>
</dbReference>
<gene>
    <name evidence="4" type="ORF">CAPTEDRAFT_66131</name>
</gene>
<dbReference type="Proteomes" id="UP000014760">
    <property type="component" value="Unassembled WGS sequence"/>
</dbReference>
<evidence type="ECO:0000256" key="1">
    <source>
        <dbReference type="ARBA" id="ARBA00022737"/>
    </source>
</evidence>
<dbReference type="PRINTS" id="PR01415">
    <property type="entry name" value="ANKYRIN"/>
</dbReference>
<keyword evidence="2 3" id="KW-0040">ANK repeat</keyword>
<dbReference type="Pfam" id="PF12796">
    <property type="entry name" value="Ank_2"/>
    <property type="match status" value="2"/>
</dbReference>
<name>R7TYW7_CAPTE</name>
<sequence>TCLHLAAIAGDEDIVNLLMSKGAKIDSKDLKGATPLHKASEYNCTDVARVLLRQISIPLEARDQDNYTPLLTAISYGSLAIVRMLIKEGAEIDVIDDEDKTAVYLAVEFDQNEVLKVCMQ</sequence>
<evidence type="ECO:0000256" key="2">
    <source>
        <dbReference type="ARBA" id="ARBA00023043"/>
    </source>
</evidence>
<dbReference type="PANTHER" id="PTHR24173:SF74">
    <property type="entry name" value="ANKYRIN REPEAT DOMAIN-CONTAINING PROTEIN 16"/>
    <property type="match status" value="1"/>
</dbReference>
<feature type="repeat" description="ANK" evidence="3">
    <location>
        <begin position="1"/>
        <end position="30"/>
    </location>
</feature>
<evidence type="ECO:0000313" key="6">
    <source>
        <dbReference type="Proteomes" id="UP000014760"/>
    </source>
</evidence>
<dbReference type="EnsemblMetazoa" id="CapteT66131">
    <property type="protein sequence ID" value="CapteP66131"/>
    <property type="gene ID" value="CapteG66131"/>
</dbReference>
<dbReference type="AlphaFoldDB" id="R7TYW7"/>
<dbReference type="HOGENOM" id="CLU_000134_18_9_1"/>
<dbReference type="InterPro" id="IPR002110">
    <property type="entry name" value="Ankyrin_rpt"/>
</dbReference>
<dbReference type="InterPro" id="IPR036770">
    <property type="entry name" value="Ankyrin_rpt-contain_sf"/>
</dbReference>
<feature type="non-terminal residue" evidence="4">
    <location>
        <position position="120"/>
    </location>
</feature>
<evidence type="ECO:0000313" key="5">
    <source>
        <dbReference type="EnsemblMetazoa" id="CapteP66131"/>
    </source>
</evidence>
<dbReference type="PANTHER" id="PTHR24173">
    <property type="entry name" value="ANKYRIN REPEAT CONTAINING"/>
    <property type="match status" value="1"/>
</dbReference>
<dbReference type="EMBL" id="KB307198">
    <property type="protein sequence ID" value="ELT99128.1"/>
    <property type="molecule type" value="Genomic_DNA"/>
</dbReference>
<reference evidence="4 6" key="2">
    <citation type="journal article" date="2013" name="Nature">
        <title>Insights into bilaterian evolution from three spiralian genomes.</title>
        <authorList>
            <person name="Simakov O."/>
            <person name="Marletaz F."/>
            <person name="Cho S.J."/>
            <person name="Edsinger-Gonzales E."/>
            <person name="Havlak P."/>
            <person name="Hellsten U."/>
            <person name="Kuo D.H."/>
            <person name="Larsson T."/>
            <person name="Lv J."/>
            <person name="Arendt D."/>
            <person name="Savage R."/>
            <person name="Osoegawa K."/>
            <person name="de Jong P."/>
            <person name="Grimwood J."/>
            <person name="Chapman J.A."/>
            <person name="Shapiro H."/>
            <person name="Aerts A."/>
            <person name="Otillar R.P."/>
            <person name="Terry A.Y."/>
            <person name="Boore J.L."/>
            <person name="Grigoriev I.V."/>
            <person name="Lindberg D.R."/>
            <person name="Seaver E.C."/>
            <person name="Weisblat D.A."/>
            <person name="Putnam N.H."/>
            <person name="Rokhsar D.S."/>
        </authorList>
    </citation>
    <scope>NUCLEOTIDE SEQUENCE</scope>
    <source>
        <strain evidence="4 6">I ESC-2004</strain>
    </source>
</reference>
<evidence type="ECO:0000256" key="3">
    <source>
        <dbReference type="PROSITE-ProRule" id="PRU00023"/>
    </source>
</evidence>
<reference evidence="5" key="3">
    <citation type="submission" date="2015-06" db="UniProtKB">
        <authorList>
            <consortium name="EnsemblMetazoa"/>
        </authorList>
    </citation>
    <scope>IDENTIFICATION</scope>
</reference>